<name>A0A1Y2D694_9PEZI</name>
<dbReference type="RefSeq" id="XP_040709299.1">
    <property type="nucleotide sequence ID" value="XM_040864988.1"/>
</dbReference>
<dbReference type="GeneID" id="63781200"/>
<protein>
    <submittedName>
        <fullName evidence="1">Uncharacterized protein</fullName>
    </submittedName>
</protein>
<sequence length="125" mass="14082">MCDLYTLNNIYFALSPKSPYPAPKLNIYSSHWAPNVEVVVQGLNTGLQTYGSYRGGDTMEQRVKYVFTHRDLNGKTGIFTFLGIGRKEDPVSKDLGLQARNYTKHRGSEGGNIGWIDYWLSNTAE</sequence>
<dbReference type="EMBL" id="MCFJ01000032">
    <property type="protein sequence ID" value="ORY54717.1"/>
    <property type="molecule type" value="Genomic_DNA"/>
</dbReference>
<dbReference type="AlphaFoldDB" id="A0A1Y2D694"/>
<gene>
    <name evidence="1" type="ORF">BCR38DRAFT_509089</name>
</gene>
<organism evidence="1 2">
    <name type="scientific">Pseudomassariella vexata</name>
    <dbReference type="NCBI Taxonomy" id="1141098"/>
    <lineage>
        <taxon>Eukaryota</taxon>
        <taxon>Fungi</taxon>
        <taxon>Dikarya</taxon>
        <taxon>Ascomycota</taxon>
        <taxon>Pezizomycotina</taxon>
        <taxon>Sordariomycetes</taxon>
        <taxon>Xylariomycetidae</taxon>
        <taxon>Amphisphaeriales</taxon>
        <taxon>Pseudomassariaceae</taxon>
        <taxon>Pseudomassariella</taxon>
    </lineage>
</organism>
<dbReference type="OrthoDB" id="3354387at2759"/>
<evidence type="ECO:0000313" key="2">
    <source>
        <dbReference type="Proteomes" id="UP000193689"/>
    </source>
</evidence>
<dbReference type="Proteomes" id="UP000193689">
    <property type="component" value="Unassembled WGS sequence"/>
</dbReference>
<keyword evidence="2" id="KW-1185">Reference proteome</keyword>
<dbReference type="InParanoid" id="A0A1Y2D694"/>
<comment type="caution">
    <text evidence="1">The sequence shown here is derived from an EMBL/GenBank/DDBJ whole genome shotgun (WGS) entry which is preliminary data.</text>
</comment>
<evidence type="ECO:0000313" key="1">
    <source>
        <dbReference type="EMBL" id="ORY54717.1"/>
    </source>
</evidence>
<accession>A0A1Y2D694</accession>
<reference evidence="1 2" key="1">
    <citation type="submission" date="2016-07" db="EMBL/GenBank/DDBJ databases">
        <title>Pervasive Adenine N6-methylation of Active Genes in Fungi.</title>
        <authorList>
            <consortium name="DOE Joint Genome Institute"/>
            <person name="Mondo S.J."/>
            <person name="Dannebaum R.O."/>
            <person name="Kuo R.C."/>
            <person name="Labutti K."/>
            <person name="Haridas S."/>
            <person name="Kuo A."/>
            <person name="Salamov A."/>
            <person name="Ahrendt S.R."/>
            <person name="Lipzen A."/>
            <person name="Sullivan W."/>
            <person name="Andreopoulos W.B."/>
            <person name="Clum A."/>
            <person name="Lindquist E."/>
            <person name="Daum C."/>
            <person name="Ramamoorthy G.K."/>
            <person name="Gryganskyi A."/>
            <person name="Culley D."/>
            <person name="Magnuson J.K."/>
            <person name="James T.Y."/>
            <person name="O'Malley M.A."/>
            <person name="Stajich J.E."/>
            <person name="Spatafora J.W."/>
            <person name="Visel A."/>
            <person name="Grigoriev I.V."/>
        </authorList>
    </citation>
    <scope>NUCLEOTIDE SEQUENCE [LARGE SCALE GENOMIC DNA]</scope>
    <source>
        <strain evidence="1 2">CBS 129021</strain>
    </source>
</reference>
<proteinExistence type="predicted"/>